<dbReference type="Proteomes" id="UP001140094">
    <property type="component" value="Unassembled WGS sequence"/>
</dbReference>
<feature type="region of interest" description="Disordered" evidence="1">
    <location>
        <begin position="166"/>
        <end position="241"/>
    </location>
</feature>
<organism evidence="2 3">
    <name type="scientific">Coemansia guatemalensis</name>
    <dbReference type="NCBI Taxonomy" id="2761395"/>
    <lineage>
        <taxon>Eukaryota</taxon>
        <taxon>Fungi</taxon>
        <taxon>Fungi incertae sedis</taxon>
        <taxon>Zoopagomycota</taxon>
        <taxon>Kickxellomycotina</taxon>
        <taxon>Kickxellomycetes</taxon>
        <taxon>Kickxellales</taxon>
        <taxon>Kickxellaceae</taxon>
        <taxon>Coemansia</taxon>
    </lineage>
</organism>
<feature type="compositionally biased region" description="Acidic residues" evidence="1">
    <location>
        <begin position="218"/>
        <end position="229"/>
    </location>
</feature>
<evidence type="ECO:0000313" key="3">
    <source>
        <dbReference type="Proteomes" id="UP001140094"/>
    </source>
</evidence>
<sequence>MAYQTVIESDGKTDLQRYDEFMSYMLKDGVLESALDEDYEGDYNGVIQERIAADFSPLSLTFGDENKDLLVARHRAMLIRHGIDPDLRAMCRGLDSKIKYDLSEQDIESIKALELEEDEIEDEIYLRPFCLYEVDIKNAYKKDLSALPENAAEFAKLALDHEMDCQYEDSDDDDSDWEEGEGDEEDGEDDEEEGDDEGKEEAAGSDGKGKGKGVAADNEWEDVDDEDEEKEHVHGANCCHGHDDVTDLDEGLPFDESEVSVSAADVGLALLKGHKDEVVELLEKIAGAKIESFKSYHFPGRYYVVAWLKDFGIFGVRISYPMLINDTDDEFDGEEESEDEASASASK</sequence>
<dbReference type="AlphaFoldDB" id="A0A9W8I4W3"/>
<proteinExistence type="predicted"/>
<reference evidence="2" key="1">
    <citation type="submission" date="2022-07" db="EMBL/GenBank/DDBJ databases">
        <title>Phylogenomic reconstructions and comparative analyses of Kickxellomycotina fungi.</title>
        <authorList>
            <person name="Reynolds N.K."/>
            <person name="Stajich J.E."/>
            <person name="Barry K."/>
            <person name="Grigoriev I.V."/>
            <person name="Crous P."/>
            <person name="Smith M.E."/>
        </authorList>
    </citation>
    <scope>NUCLEOTIDE SEQUENCE</scope>
    <source>
        <strain evidence="2">NRRL 1565</strain>
    </source>
</reference>
<dbReference type="OrthoDB" id="5593032at2759"/>
<evidence type="ECO:0000313" key="2">
    <source>
        <dbReference type="EMBL" id="KAJ2807731.1"/>
    </source>
</evidence>
<accession>A0A9W8I4W3</accession>
<keyword evidence="3" id="KW-1185">Reference proteome</keyword>
<comment type="caution">
    <text evidence="2">The sequence shown here is derived from an EMBL/GenBank/DDBJ whole genome shotgun (WGS) entry which is preliminary data.</text>
</comment>
<feature type="compositionally biased region" description="Acidic residues" evidence="1">
    <location>
        <begin position="327"/>
        <end position="341"/>
    </location>
</feature>
<name>A0A9W8I4W3_9FUNG</name>
<gene>
    <name evidence="2" type="ORF">H4R20_001164</name>
</gene>
<evidence type="ECO:0000256" key="1">
    <source>
        <dbReference type="SAM" id="MobiDB-lite"/>
    </source>
</evidence>
<feature type="compositionally biased region" description="Acidic residues" evidence="1">
    <location>
        <begin position="166"/>
        <end position="199"/>
    </location>
</feature>
<feature type="region of interest" description="Disordered" evidence="1">
    <location>
        <begin position="327"/>
        <end position="347"/>
    </location>
</feature>
<protein>
    <submittedName>
        <fullName evidence="2">Uncharacterized protein</fullName>
    </submittedName>
</protein>
<dbReference type="EMBL" id="JANBUO010000089">
    <property type="protein sequence ID" value="KAJ2807731.1"/>
    <property type="molecule type" value="Genomic_DNA"/>
</dbReference>
<feature type="compositionally biased region" description="Basic and acidic residues" evidence="1">
    <location>
        <begin position="230"/>
        <end position="241"/>
    </location>
</feature>